<reference evidence="1 2" key="1">
    <citation type="submission" date="2014-06" db="EMBL/GenBank/DDBJ databases">
        <title>Helicobacter pullorum isolates in fresh chicken meat - phenotypic and genotypic features.</title>
        <authorList>
            <person name="Borges V."/>
            <person name="Santos A."/>
            <person name="Correia C.B."/>
            <person name="Saraiva M."/>
            <person name="Menard A."/>
            <person name="Vieira L."/>
            <person name="Sampaio D.A."/>
            <person name="Gomes J.P."/>
            <person name="Oleastro M."/>
        </authorList>
    </citation>
    <scope>NUCLEOTIDE SEQUENCE [LARGE SCALE GENOMIC DNA]</scope>
    <source>
        <strain evidence="1 2">229334/12</strain>
    </source>
</reference>
<dbReference type="Proteomes" id="UP000037997">
    <property type="component" value="Unassembled WGS sequence"/>
</dbReference>
<dbReference type="CDD" id="cd17906">
    <property type="entry name" value="CheX"/>
    <property type="match status" value="1"/>
</dbReference>
<protein>
    <submittedName>
        <fullName evidence="1">Chemotaxis protein CheC</fullName>
    </submittedName>
</protein>
<dbReference type="RefSeq" id="WP_005021993.1">
    <property type="nucleotide sequence ID" value="NZ_CABKNZ010000042.1"/>
</dbReference>
<organism evidence="1 2">
    <name type="scientific">Helicobacter pullorum</name>
    <dbReference type="NCBI Taxonomy" id="35818"/>
    <lineage>
        <taxon>Bacteria</taxon>
        <taxon>Pseudomonadati</taxon>
        <taxon>Campylobacterota</taxon>
        <taxon>Epsilonproteobacteria</taxon>
        <taxon>Campylobacterales</taxon>
        <taxon>Helicobacteraceae</taxon>
        <taxon>Helicobacter</taxon>
    </lineage>
</organism>
<name>A0A0N1MQT5_9HELI</name>
<dbReference type="Pfam" id="PF13690">
    <property type="entry name" value="CheX"/>
    <property type="match status" value="1"/>
</dbReference>
<dbReference type="PANTHER" id="PTHR39452:SF1">
    <property type="entry name" value="CHEY-P PHOSPHATASE CHEX"/>
    <property type="match status" value="1"/>
</dbReference>
<dbReference type="Gene3D" id="3.40.1550.10">
    <property type="entry name" value="CheC-like"/>
    <property type="match status" value="1"/>
</dbReference>
<dbReference type="PANTHER" id="PTHR39452">
    <property type="entry name" value="CHEY-P PHOSPHATASE CHEX"/>
    <property type="match status" value="1"/>
</dbReference>
<dbReference type="SUPFAM" id="SSF103039">
    <property type="entry name" value="CheC-like"/>
    <property type="match status" value="1"/>
</dbReference>
<comment type="caution">
    <text evidence="1">The sequence shown here is derived from an EMBL/GenBank/DDBJ whole genome shotgun (WGS) entry which is preliminary data.</text>
</comment>
<evidence type="ECO:0000313" key="2">
    <source>
        <dbReference type="Proteomes" id="UP000037997"/>
    </source>
</evidence>
<dbReference type="InterPro" id="IPR038756">
    <property type="entry name" value="CheX-like"/>
</dbReference>
<dbReference type="PATRIC" id="fig|35818.11.peg.1481"/>
<dbReference type="InterPro" id="IPR028976">
    <property type="entry name" value="CheC-like_sf"/>
</dbReference>
<accession>A0A0N1MQT5</accession>
<gene>
    <name evidence="1" type="ORF">HPU229334_07505</name>
</gene>
<proteinExistence type="predicted"/>
<dbReference type="EMBL" id="JNOC01000035">
    <property type="protein sequence ID" value="KPH55656.1"/>
    <property type="molecule type" value="Genomic_DNA"/>
</dbReference>
<sequence length="464" mass="52078">MRPVIKYDIAIYSPSIHLEMKEAKEICEIFISNSGTIRSLSIRAIYFSFENISYFEEGAVILVAKALLAIQDRVSIPVAFIGYSDLQFPKLKALFPNRSVPLFKTEAMANLLLSLKMPSISQKIIYYDNDGMVQTLISRELENRGYEVICVNNMQSLLAKGKQFLDKAFYLYNIYFDVTGNFIPTTIHSGIVTYTLYKKADKNISLYFNLQAHNSRLREGYKVFIFDVTQTQDFSLVALEFIMSLALNNIRYEACIAICGLKVKINPDKIDLCKRSGIYFFGSVAECKNDSLIREYANKYQLAEQKRKGLTKHLVAQLPVFINAAIETLSSLTGGEAKRTDYKVTTYNKTGQNDIMGAMINFEGDVSGVVALCFSKMIVKEASMMLLGEESQSDEELLDVISEFTNIIAGRAKAVLSEHNLSIGISLPKACRSEDEIVAMLVGKQGVQVNLLLNNKPLILFLAH</sequence>
<dbReference type="STRING" id="35818.HPU229336_02690"/>
<dbReference type="AlphaFoldDB" id="A0A0N1MQT5"/>
<dbReference type="InterPro" id="IPR028051">
    <property type="entry name" value="CheX-like_dom"/>
</dbReference>
<evidence type="ECO:0000313" key="1">
    <source>
        <dbReference type="EMBL" id="KPH55656.1"/>
    </source>
</evidence>